<gene>
    <name evidence="1" type="ORF">LT42_06620</name>
</gene>
<evidence type="ECO:0000313" key="1">
    <source>
        <dbReference type="EMBL" id="KGF65590.1"/>
    </source>
</evidence>
<reference evidence="1 2" key="1">
    <citation type="submission" date="2014-09" db="EMBL/GenBank/DDBJ databases">
        <title>Genome sequence of Pseudomonas lutea strain DSM 17257T.</title>
        <authorList>
            <person name="Kwak Y."/>
            <person name="Shin J.-H."/>
        </authorList>
    </citation>
    <scope>NUCLEOTIDE SEQUENCE [LARGE SCALE GENOMIC DNA]</scope>
    <source>
        <strain evidence="1 2">DSM 17257</strain>
    </source>
</reference>
<proteinExistence type="predicted"/>
<sequence>MMEKMAYAYRSTGRDTVMSEDRELAFKMALEAVLNAARTLCVDIDELCETAINSLTIMPSNISPAVVSAIREIEVAADALDYGTGPHQE</sequence>
<dbReference type="AlphaFoldDB" id="A0A9X0EGR7"/>
<accession>A0A9X0EGR7</accession>
<dbReference type="EMBL" id="JRMB01000001">
    <property type="protein sequence ID" value="KGF65590.1"/>
    <property type="molecule type" value="Genomic_DNA"/>
</dbReference>
<organism evidence="1 2">
    <name type="scientific">Pseudomonas lutea</name>
    <dbReference type="NCBI Taxonomy" id="243924"/>
    <lineage>
        <taxon>Bacteria</taxon>
        <taxon>Pseudomonadati</taxon>
        <taxon>Pseudomonadota</taxon>
        <taxon>Gammaproteobacteria</taxon>
        <taxon>Pseudomonadales</taxon>
        <taxon>Pseudomonadaceae</taxon>
        <taxon>Pseudomonas</taxon>
    </lineage>
</organism>
<protein>
    <submittedName>
        <fullName evidence="1">Uncharacterized protein</fullName>
    </submittedName>
</protein>
<dbReference type="Proteomes" id="UP000029719">
    <property type="component" value="Unassembled WGS sequence"/>
</dbReference>
<evidence type="ECO:0000313" key="2">
    <source>
        <dbReference type="Proteomes" id="UP000029719"/>
    </source>
</evidence>
<comment type="caution">
    <text evidence="1">The sequence shown here is derived from an EMBL/GenBank/DDBJ whole genome shotgun (WGS) entry which is preliminary data.</text>
</comment>
<name>A0A9X0EGR7_9PSED</name>